<evidence type="ECO:0000256" key="3">
    <source>
        <dbReference type="ARBA" id="ARBA00023002"/>
    </source>
</evidence>
<dbReference type="GO" id="GO:0016616">
    <property type="term" value="F:oxidoreductase activity, acting on the CH-OH group of donors, NAD or NADP as acceptor"/>
    <property type="evidence" value="ECO:0007669"/>
    <property type="project" value="UniProtKB-ARBA"/>
</dbReference>
<gene>
    <name evidence="8" type="ORF">PMEA_00011120</name>
</gene>
<dbReference type="PIRSF" id="PIRSF000097">
    <property type="entry name" value="AKR"/>
    <property type="match status" value="1"/>
</dbReference>
<dbReference type="EMBL" id="CALNXJ010000020">
    <property type="protein sequence ID" value="CAH3123683.1"/>
    <property type="molecule type" value="Genomic_DNA"/>
</dbReference>
<evidence type="ECO:0000256" key="2">
    <source>
        <dbReference type="ARBA" id="ARBA00022857"/>
    </source>
</evidence>
<evidence type="ECO:0000256" key="1">
    <source>
        <dbReference type="ARBA" id="ARBA00007905"/>
    </source>
</evidence>
<evidence type="ECO:0000256" key="4">
    <source>
        <dbReference type="PIRSR" id="PIRSR000097-1"/>
    </source>
</evidence>
<dbReference type="CDD" id="cd19136">
    <property type="entry name" value="AKR_DrGR-like"/>
    <property type="match status" value="1"/>
</dbReference>
<proteinExistence type="inferred from homology"/>
<protein>
    <recommendedName>
        <fullName evidence="7">NADP-dependent oxidoreductase domain-containing protein</fullName>
    </recommendedName>
</protein>
<dbReference type="PROSITE" id="PS00062">
    <property type="entry name" value="ALDOKETO_REDUCTASE_2"/>
    <property type="match status" value="1"/>
</dbReference>
<feature type="domain" description="NADP-dependent oxidoreductase" evidence="7">
    <location>
        <begin position="16"/>
        <end position="270"/>
    </location>
</feature>
<dbReference type="InterPro" id="IPR018170">
    <property type="entry name" value="Aldo/ket_reductase_CS"/>
</dbReference>
<comment type="caution">
    <text evidence="8">The sequence shown here is derived from an EMBL/GenBank/DDBJ whole genome shotgun (WGS) entry which is preliminary data.</text>
</comment>
<dbReference type="PANTHER" id="PTHR43827">
    <property type="entry name" value="2,5-DIKETO-D-GLUCONIC ACID REDUCTASE"/>
    <property type="match status" value="1"/>
</dbReference>
<evidence type="ECO:0000256" key="6">
    <source>
        <dbReference type="PIRSR" id="PIRSR000097-3"/>
    </source>
</evidence>
<dbReference type="InterPro" id="IPR023210">
    <property type="entry name" value="NADP_OxRdtase_dom"/>
</dbReference>
<dbReference type="InterPro" id="IPR036812">
    <property type="entry name" value="NAD(P)_OxRdtase_dom_sf"/>
</dbReference>
<dbReference type="PROSITE" id="PS00798">
    <property type="entry name" value="ALDOKETO_REDUCTASE_1"/>
    <property type="match status" value="1"/>
</dbReference>
<name>A0AAU9WRD9_9CNID</name>
<evidence type="ECO:0000256" key="5">
    <source>
        <dbReference type="PIRSR" id="PIRSR000097-2"/>
    </source>
</evidence>
<reference evidence="8 9" key="1">
    <citation type="submission" date="2022-05" db="EMBL/GenBank/DDBJ databases">
        <authorList>
            <consortium name="Genoscope - CEA"/>
            <person name="William W."/>
        </authorList>
    </citation>
    <scope>NUCLEOTIDE SEQUENCE [LARGE SCALE GENOMIC DNA]</scope>
</reference>
<dbReference type="FunFam" id="3.20.20.100:FF:000015">
    <property type="entry name" value="Oxidoreductase, aldo/keto reductase family"/>
    <property type="match status" value="1"/>
</dbReference>
<dbReference type="Gene3D" id="3.20.20.100">
    <property type="entry name" value="NADP-dependent oxidoreductase domain"/>
    <property type="match status" value="1"/>
</dbReference>
<keyword evidence="9" id="KW-1185">Reference proteome</keyword>
<feature type="site" description="Lowers pKa of active site Tyr" evidence="6">
    <location>
        <position position="82"/>
    </location>
</feature>
<sequence length="289" mass="32644">MLPVHTLNNGQQIPGIGLGTFQMKQVSGEDLIHRTIDTAIHCGYRLIDTAAVYQNEADIGESLKNLLPKYGLSRSDIFLTSKLSPRDHGFDSTEKAFMKSLKVLDCAYLDLYLIHWPGVQKLKSDDPRNAELRQGSWKALEKLYSTGLVKSIGVSNYTVDHLEELLQYSTVTPAVLQVEFHPMLYQKDLLEYCKSKGIQLQAYTSLGQGKLLEEPTVCTLAAEYRKSTAQVLLKWALQHDVGVIPKSVKAQHIKDNISLTDFHLSEHDMEVLGRMHSNTRFCWDPTRVK</sequence>
<comment type="similarity">
    <text evidence="1">Belongs to the aldo/keto reductase family.</text>
</comment>
<evidence type="ECO:0000313" key="9">
    <source>
        <dbReference type="Proteomes" id="UP001159428"/>
    </source>
</evidence>
<feature type="binding site" evidence="5">
    <location>
        <position position="115"/>
    </location>
    <ligand>
        <name>substrate</name>
    </ligand>
</feature>
<dbReference type="Proteomes" id="UP001159428">
    <property type="component" value="Unassembled WGS sequence"/>
</dbReference>
<dbReference type="Pfam" id="PF00248">
    <property type="entry name" value="Aldo_ket_red"/>
    <property type="match status" value="1"/>
</dbReference>
<evidence type="ECO:0000313" key="8">
    <source>
        <dbReference type="EMBL" id="CAH3123683.1"/>
    </source>
</evidence>
<feature type="active site" description="Proton donor" evidence="4">
    <location>
        <position position="53"/>
    </location>
</feature>
<keyword evidence="2" id="KW-0521">NADP</keyword>
<evidence type="ECO:0000259" key="7">
    <source>
        <dbReference type="Pfam" id="PF00248"/>
    </source>
</evidence>
<dbReference type="InterPro" id="IPR020471">
    <property type="entry name" value="AKR"/>
</dbReference>
<dbReference type="PANTHER" id="PTHR43827:SF3">
    <property type="entry name" value="NADP-DEPENDENT OXIDOREDUCTASE DOMAIN-CONTAINING PROTEIN"/>
    <property type="match status" value="1"/>
</dbReference>
<keyword evidence="3" id="KW-0560">Oxidoreductase</keyword>
<organism evidence="8 9">
    <name type="scientific">Pocillopora meandrina</name>
    <dbReference type="NCBI Taxonomy" id="46732"/>
    <lineage>
        <taxon>Eukaryota</taxon>
        <taxon>Metazoa</taxon>
        <taxon>Cnidaria</taxon>
        <taxon>Anthozoa</taxon>
        <taxon>Hexacorallia</taxon>
        <taxon>Scleractinia</taxon>
        <taxon>Astrocoeniina</taxon>
        <taxon>Pocilloporidae</taxon>
        <taxon>Pocillopora</taxon>
    </lineage>
</organism>
<dbReference type="AlphaFoldDB" id="A0AAU9WRD9"/>
<dbReference type="PRINTS" id="PR00069">
    <property type="entry name" value="ALDKETRDTASE"/>
</dbReference>
<dbReference type="SUPFAM" id="SSF51430">
    <property type="entry name" value="NAD(P)-linked oxidoreductase"/>
    <property type="match status" value="1"/>
</dbReference>
<accession>A0AAU9WRD9</accession>